<sequence length="61" mass="7372">MIWTNNCYKIVIITDQKRENSRNHKSKLFNQAKRRLITEQASLYWHRNALIVMILRRWGGG</sequence>
<name>A0A0L8FU31_OCTBM</name>
<accession>A0A0L8FU31</accession>
<dbReference type="EMBL" id="KQ426484">
    <property type="protein sequence ID" value="KOF68196.1"/>
    <property type="molecule type" value="Genomic_DNA"/>
</dbReference>
<organism evidence="1">
    <name type="scientific">Octopus bimaculoides</name>
    <name type="common">California two-spotted octopus</name>
    <dbReference type="NCBI Taxonomy" id="37653"/>
    <lineage>
        <taxon>Eukaryota</taxon>
        <taxon>Metazoa</taxon>
        <taxon>Spiralia</taxon>
        <taxon>Lophotrochozoa</taxon>
        <taxon>Mollusca</taxon>
        <taxon>Cephalopoda</taxon>
        <taxon>Coleoidea</taxon>
        <taxon>Octopodiformes</taxon>
        <taxon>Octopoda</taxon>
        <taxon>Incirrata</taxon>
        <taxon>Octopodidae</taxon>
        <taxon>Octopus</taxon>
    </lineage>
</organism>
<dbReference type="AlphaFoldDB" id="A0A0L8FU31"/>
<protein>
    <submittedName>
        <fullName evidence="1">Uncharacterized protein</fullName>
    </submittedName>
</protein>
<evidence type="ECO:0000313" key="1">
    <source>
        <dbReference type="EMBL" id="KOF68196.1"/>
    </source>
</evidence>
<proteinExistence type="predicted"/>
<gene>
    <name evidence="1" type="ORF">OCBIM_22007894mg</name>
</gene>
<reference evidence="1" key="1">
    <citation type="submission" date="2015-07" db="EMBL/GenBank/DDBJ databases">
        <title>MeaNS - Measles Nucleotide Surveillance Program.</title>
        <authorList>
            <person name="Tran T."/>
            <person name="Druce J."/>
        </authorList>
    </citation>
    <scope>NUCLEOTIDE SEQUENCE</scope>
    <source>
        <strain evidence="1">UCB-OBI-ISO-001</strain>
        <tissue evidence="1">Gonad</tissue>
    </source>
</reference>